<evidence type="ECO:0000313" key="2">
    <source>
        <dbReference type="EMBL" id="ETO04916.1"/>
    </source>
</evidence>
<protein>
    <submittedName>
        <fullName evidence="2">Uncharacterized protein</fullName>
    </submittedName>
</protein>
<dbReference type="EMBL" id="ASPP01028774">
    <property type="protein sequence ID" value="ETO04916.1"/>
    <property type="molecule type" value="Genomic_DNA"/>
</dbReference>
<sequence length="257" mass="30088">MDNKNSSNRRHRWRYLLPNCQQSAPVTFEQFQQLFDAGTLTKSSWVWHYNYTNNTWKQMSELTQVWDDLEHKRYQSSPYQRGMEGEQNKKEDSNEDIEHRTQSMESDVRSEGKMSNKSKSDNDKKQVNKGHSNNEGPLQTEEGISPDCDQEHVSTNNQEVVGENVNYTSTSELQQSWSNNGKVKNAHASSLDNLKKGQIVLVRDTKQDRVVEGIFYCYDHLKHKKQIRLIFQSGHAEWMGINDPRIVKFLIFFFLGY</sequence>
<gene>
    <name evidence="2" type="ORF">RFI_32479</name>
</gene>
<feature type="compositionally biased region" description="Basic and acidic residues" evidence="1">
    <location>
        <begin position="83"/>
        <end position="126"/>
    </location>
</feature>
<name>X6LU89_RETFI</name>
<feature type="region of interest" description="Disordered" evidence="1">
    <location>
        <begin position="76"/>
        <end position="151"/>
    </location>
</feature>
<keyword evidence="3" id="KW-1185">Reference proteome</keyword>
<dbReference type="AlphaFoldDB" id="X6LU89"/>
<reference evidence="2 3" key="1">
    <citation type="journal article" date="2013" name="Curr. Biol.">
        <title>The Genome of the Foraminiferan Reticulomyxa filosa.</title>
        <authorList>
            <person name="Glockner G."/>
            <person name="Hulsmann N."/>
            <person name="Schleicher M."/>
            <person name="Noegel A.A."/>
            <person name="Eichinger L."/>
            <person name="Gallinger C."/>
            <person name="Pawlowski J."/>
            <person name="Sierra R."/>
            <person name="Euteneuer U."/>
            <person name="Pillet L."/>
            <person name="Moustafa A."/>
            <person name="Platzer M."/>
            <person name="Groth M."/>
            <person name="Szafranski K."/>
            <person name="Schliwa M."/>
        </authorList>
    </citation>
    <scope>NUCLEOTIDE SEQUENCE [LARGE SCALE GENOMIC DNA]</scope>
</reference>
<organism evidence="2 3">
    <name type="scientific">Reticulomyxa filosa</name>
    <dbReference type="NCBI Taxonomy" id="46433"/>
    <lineage>
        <taxon>Eukaryota</taxon>
        <taxon>Sar</taxon>
        <taxon>Rhizaria</taxon>
        <taxon>Retaria</taxon>
        <taxon>Foraminifera</taxon>
        <taxon>Monothalamids</taxon>
        <taxon>Reticulomyxidae</taxon>
        <taxon>Reticulomyxa</taxon>
    </lineage>
</organism>
<comment type="caution">
    <text evidence="2">The sequence shown here is derived from an EMBL/GenBank/DDBJ whole genome shotgun (WGS) entry which is preliminary data.</text>
</comment>
<dbReference type="Proteomes" id="UP000023152">
    <property type="component" value="Unassembled WGS sequence"/>
</dbReference>
<accession>X6LU89</accession>
<evidence type="ECO:0000313" key="3">
    <source>
        <dbReference type="Proteomes" id="UP000023152"/>
    </source>
</evidence>
<evidence type="ECO:0000256" key="1">
    <source>
        <dbReference type="SAM" id="MobiDB-lite"/>
    </source>
</evidence>
<proteinExistence type="predicted"/>